<feature type="compositionally biased region" description="Basic and acidic residues" evidence="2">
    <location>
        <begin position="1014"/>
        <end position="1028"/>
    </location>
</feature>
<protein>
    <submittedName>
        <fullName evidence="6">Uncharacterized protein</fullName>
    </submittedName>
</protein>
<dbReference type="PROSITE" id="PS50105">
    <property type="entry name" value="SAM_DOMAIN"/>
    <property type="match status" value="1"/>
</dbReference>
<dbReference type="Gene3D" id="1.10.150.50">
    <property type="entry name" value="Transcription Factor, Ets-1"/>
    <property type="match status" value="1"/>
</dbReference>
<dbReference type="InterPro" id="IPR002048">
    <property type="entry name" value="EF_hand_dom"/>
</dbReference>
<evidence type="ECO:0000256" key="2">
    <source>
        <dbReference type="SAM" id="MobiDB-lite"/>
    </source>
</evidence>
<feature type="compositionally biased region" description="Basic residues" evidence="2">
    <location>
        <begin position="1003"/>
        <end position="1013"/>
    </location>
</feature>
<organism evidence="6 7">
    <name type="scientific">Aphanomyces euteiches</name>
    <dbReference type="NCBI Taxonomy" id="100861"/>
    <lineage>
        <taxon>Eukaryota</taxon>
        <taxon>Sar</taxon>
        <taxon>Stramenopiles</taxon>
        <taxon>Oomycota</taxon>
        <taxon>Saprolegniomycetes</taxon>
        <taxon>Saprolegniales</taxon>
        <taxon>Verrucalvaceae</taxon>
        <taxon>Aphanomyces</taxon>
    </lineage>
</organism>
<dbReference type="AlphaFoldDB" id="A0A6G0XL92"/>
<dbReference type="SMART" id="SM00333">
    <property type="entry name" value="TUDOR"/>
    <property type="match status" value="4"/>
</dbReference>
<dbReference type="SMART" id="SM00454">
    <property type="entry name" value="SAM"/>
    <property type="match status" value="1"/>
</dbReference>
<keyword evidence="7" id="KW-1185">Reference proteome</keyword>
<dbReference type="Pfam" id="PF13499">
    <property type="entry name" value="EF-hand_7"/>
    <property type="match status" value="1"/>
</dbReference>
<dbReference type="CDD" id="cd01283">
    <property type="entry name" value="cytidine_deaminase"/>
    <property type="match status" value="1"/>
</dbReference>
<feature type="region of interest" description="Disordered" evidence="2">
    <location>
        <begin position="807"/>
        <end position="831"/>
    </location>
</feature>
<dbReference type="InterPro" id="IPR014002">
    <property type="entry name" value="Agenet_dom_plant"/>
</dbReference>
<dbReference type="InterPro" id="IPR016193">
    <property type="entry name" value="Cytidine_deaminase-like"/>
</dbReference>
<dbReference type="SMART" id="SM00054">
    <property type="entry name" value="EFh"/>
    <property type="match status" value="3"/>
</dbReference>
<evidence type="ECO:0000259" key="4">
    <source>
        <dbReference type="PROSITE" id="PS50222"/>
    </source>
</evidence>
<dbReference type="Gene3D" id="1.10.238.10">
    <property type="entry name" value="EF-hand"/>
    <property type="match status" value="2"/>
</dbReference>
<dbReference type="SUPFAM" id="SSF47473">
    <property type="entry name" value="EF-hand"/>
    <property type="match status" value="1"/>
</dbReference>
<feature type="domain" description="SAM" evidence="3">
    <location>
        <begin position="275"/>
        <end position="340"/>
    </location>
</feature>
<dbReference type="EMBL" id="VJMJ01000041">
    <property type="protein sequence ID" value="KAF0741040.1"/>
    <property type="molecule type" value="Genomic_DNA"/>
</dbReference>
<dbReference type="InterPro" id="IPR018247">
    <property type="entry name" value="EF_Hand_1_Ca_BS"/>
</dbReference>
<dbReference type="SUPFAM" id="SSF53927">
    <property type="entry name" value="Cytidine deaminase-like"/>
    <property type="match status" value="1"/>
</dbReference>
<dbReference type="SUPFAM" id="SSF47769">
    <property type="entry name" value="SAM/Pointed domain"/>
    <property type="match status" value="1"/>
</dbReference>
<feature type="compositionally biased region" description="Basic and acidic residues" evidence="2">
    <location>
        <begin position="640"/>
        <end position="668"/>
    </location>
</feature>
<proteinExistence type="predicted"/>
<feature type="domain" description="EF-hand" evidence="4">
    <location>
        <begin position="365"/>
        <end position="400"/>
    </location>
</feature>
<dbReference type="InterPro" id="IPR002999">
    <property type="entry name" value="Tudor"/>
</dbReference>
<evidence type="ECO:0000259" key="5">
    <source>
        <dbReference type="PROSITE" id="PS51747"/>
    </source>
</evidence>
<dbReference type="SMART" id="SM00743">
    <property type="entry name" value="Agenet"/>
    <property type="match status" value="3"/>
</dbReference>
<sequence>MATKSAPLLGMELYVEKVLDTARQLNQRLPPQQSLTLSKWKCHRALDALSYSSAGDSSPEDFATVRPVSKETLRFHSKLVQDDNCSKFSSSSIDDPSLRAHIQRYADRYNGLEAYGTSGMSKLQQIIDTATAMQRGCRATNDLGVSLGVAVLSSNGHIFTSSSDDLCLDTCPERLAFMKLASDEDDFVVEGCAIASSDELFTPYPCGNCREFLSQFGDFPLYLIRANMEFEKTSAYALFPRGNMASQGSKSKHVQVSLKAKETLKPRHVVHLNDWLVGHVIDWLVEDVGLAEYGALFESHQVNGATLRYLQESDLQYLLHIQHPLHRKRIALCLDRLRTQDAVHSGVEYGQLQDYLAVLDKDRIEVVVKLKEAFDAVDTNRNGRLDFSEVKQALSKLNYDASATAVEEWIQSRSDQTSVSFPEFALAFCHTWTSNTLTLPVPKVDLKNIRAAFDRVDTDGNGSLEKSEVATALAALGQANSEEQAEEWFRQVDADGSNSLSFPEFLLRFAQLHFDISPLRQAYDSFVEKDVFALGNLPPAFRALHVLYDRQKMDKWMKARLNTSLLFSDFVLAYFLFVQAPEPVSFIHLFQRIHRMAVRTRSTLLQANLVCVCFAVFTNLNEQSSSLPSSPQKKKTRRQNTHDEYKQDDGSDDENKAADSDDDESKRDEEDDEYTKVHKMFRRFHHKNITTLEAMQAITELGVVVPRTQMLEYFTSQGFGTKREIDCDDLVHAYRALQVFKPRRQKQNKESHKFQMKTMQALLDGKYGVPYTRKDFEIHDMLKDNDASLKMDQREWAQEMKTWVSKRQQRCARDESKDDFDDEGSPMKQQLHHRGRFQIGDRVVDKTRAMGPGTIVRMNGTYQVCSIHYDSGIKRHNVALASIRRFKDAPLAAFPVVEAFEKGARVQVLYKGTKAIRHGTVTKVRSNDEYDVAYSDCEVEKHVPHKHLAKSTKATEEEWDEGMQVDARGKDSPTYYRGEILLVRTNGTFDVKFKNGAEEQKLPRKWIRKHQSKDKKTTKEHDKNRDDDNLYKEDDIVEAKVTGSDKYFRGKIVKCRTNGTFDILFDDGDKEKGVVKDSIRSIQLNKGDAIEARFGGKESFFPGTIQRIHSDGTYDIEYDDGDSETRVDAKLVRLRKKESQFEVGQAVEARFGGNDKYYEGKITRVHSDGSMDIHYADGDKESHVKPQLVCVRSSKDDGKYDDDFE</sequence>
<dbReference type="PROSITE" id="PS50222">
    <property type="entry name" value="EF_HAND_2"/>
    <property type="match status" value="3"/>
</dbReference>
<feature type="domain" description="CMP/dCMP-type deaminase" evidence="5">
    <location>
        <begin position="121"/>
        <end position="246"/>
    </location>
</feature>
<keyword evidence="1" id="KW-0106">Calcium</keyword>
<evidence type="ECO:0000313" key="7">
    <source>
        <dbReference type="Proteomes" id="UP000481153"/>
    </source>
</evidence>
<feature type="domain" description="EF-hand" evidence="4">
    <location>
        <begin position="480"/>
        <end position="515"/>
    </location>
</feature>
<dbReference type="Pfam" id="PF00536">
    <property type="entry name" value="SAM_1"/>
    <property type="match status" value="1"/>
</dbReference>
<dbReference type="InterPro" id="IPR013761">
    <property type="entry name" value="SAM/pointed_sf"/>
</dbReference>
<dbReference type="PROSITE" id="PS00018">
    <property type="entry name" value="EF_HAND_1"/>
    <property type="match status" value="3"/>
</dbReference>
<dbReference type="CDD" id="cd04508">
    <property type="entry name" value="Tudor_SF"/>
    <property type="match status" value="5"/>
</dbReference>
<dbReference type="Gene3D" id="3.40.140.10">
    <property type="entry name" value="Cytidine Deaminase, domain 2"/>
    <property type="match status" value="1"/>
</dbReference>
<name>A0A6G0XL92_9STRA</name>
<dbReference type="GO" id="GO:0003824">
    <property type="term" value="F:catalytic activity"/>
    <property type="evidence" value="ECO:0007669"/>
    <property type="project" value="InterPro"/>
</dbReference>
<evidence type="ECO:0000259" key="3">
    <source>
        <dbReference type="PROSITE" id="PS50105"/>
    </source>
</evidence>
<dbReference type="PROSITE" id="PS51747">
    <property type="entry name" value="CYT_DCMP_DEAMINASES_2"/>
    <property type="match status" value="1"/>
</dbReference>
<dbReference type="PANTHER" id="PTHR34157">
    <property type="entry name" value="TUZIN"/>
    <property type="match status" value="1"/>
</dbReference>
<dbReference type="GO" id="GO:0005509">
    <property type="term" value="F:calcium ion binding"/>
    <property type="evidence" value="ECO:0007669"/>
    <property type="project" value="InterPro"/>
</dbReference>
<dbReference type="InterPro" id="IPR001660">
    <property type="entry name" value="SAM"/>
</dbReference>
<dbReference type="VEuPathDB" id="FungiDB:AeMF1_005666"/>
<dbReference type="Proteomes" id="UP000481153">
    <property type="component" value="Unassembled WGS sequence"/>
</dbReference>
<dbReference type="PANTHER" id="PTHR34157:SF2">
    <property type="entry name" value="TUZIN"/>
    <property type="match status" value="1"/>
</dbReference>
<dbReference type="Gene3D" id="2.30.30.140">
    <property type="match status" value="5"/>
</dbReference>
<dbReference type="InterPro" id="IPR002125">
    <property type="entry name" value="CMP_dCMP_dom"/>
</dbReference>
<feature type="domain" description="EF-hand" evidence="4">
    <location>
        <begin position="444"/>
        <end position="479"/>
    </location>
</feature>
<comment type="caution">
    <text evidence="6">The sequence shown here is derived from an EMBL/GenBank/DDBJ whole genome shotgun (WGS) entry which is preliminary data.</text>
</comment>
<dbReference type="InterPro" id="IPR011992">
    <property type="entry name" value="EF-hand-dom_pair"/>
</dbReference>
<evidence type="ECO:0000313" key="6">
    <source>
        <dbReference type="EMBL" id="KAF0741040.1"/>
    </source>
</evidence>
<feature type="region of interest" description="Disordered" evidence="2">
    <location>
        <begin position="623"/>
        <end position="673"/>
    </location>
</feature>
<gene>
    <name evidence="6" type="ORF">Ae201684_003612</name>
</gene>
<reference evidence="6 7" key="1">
    <citation type="submission" date="2019-07" db="EMBL/GenBank/DDBJ databases">
        <title>Genomics analysis of Aphanomyces spp. identifies a new class of oomycete effector associated with host adaptation.</title>
        <authorList>
            <person name="Gaulin E."/>
        </authorList>
    </citation>
    <scope>NUCLEOTIDE SEQUENCE [LARGE SCALE GENOMIC DNA]</scope>
    <source>
        <strain evidence="6 7">ATCC 201684</strain>
    </source>
</reference>
<accession>A0A6G0XL92</accession>
<evidence type="ECO:0000256" key="1">
    <source>
        <dbReference type="ARBA" id="ARBA00022837"/>
    </source>
</evidence>
<dbReference type="Pfam" id="PF00036">
    <property type="entry name" value="EF-hand_1"/>
    <property type="match status" value="1"/>
</dbReference>
<feature type="region of interest" description="Disordered" evidence="2">
    <location>
        <begin position="1002"/>
        <end position="1028"/>
    </location>
</feature>